<feature type="transmembrane region" description="Helical" evidence="2">
    <location>
        <begin position="125"/>
        <end position="144"/>
    </location>
</feature>
<keyword evidence="2" id="KW-0472">Membrane</keyword>
<feature type="region of interest" description="Disordered" evidence="1">
    <location>
        <begin position="159"/>
        <end position="180"/>
    </location>
</feature>
<gene>
    <name evidence="3" type="ORF">MINT15_23830</name>
</gene>
<dbReference type="AlphaFoldDB" id="A0A837D9X9"/>
<evidence type="ECO:0000313" key="4">
    <source>
        <dbReference type="Proteomes" id="UP000030848"/>
    </source>
</evidence>
<dbReference type="InterPro" id="IPR057952">
    <property type="entry name" value="Rv2743c-like"/>
</dbReference>
<dbReference type="Pfam" id="PF25587">
    <property type="entry name" value="Rv2743c"/>
    <property type="match status" value="1"/>
</dbReference>
<dbReference type="RefSeq" id="WP_015786818.1">
    <property type="nucleotide sequence ID" value="NZ_CALJZO010000005.1"/>
</dbReference>
<name>A0A837D9X9_9PSEU</name>
<evidence type="ECO:0000256" key="2">
    <source>
        <dbReference type="SAM" id="Phobius"/>
    </source>
</evidence>
<proteinExistence type="predicted"/>
<keyword evidence="2" id="KW-1133">Transmembrane helix</keyword>
<dbReference type="Proteomes" id="UP000030848">
    <property type="component" value="Unassembled WGS sequence"/>
</dbReference>
<accession>A0A837D9X9</accession>
<sequence length="309" mass="33180">MIPGVTVAGGRNDYFRRYRQLQRLPDYAQRAQRLWRAYAENARSGTSSENSENGGRSVTRPPIAAIPPVLAEVRDKWVQWNDPAAKHERRKRRTSRALTLWIVLSLLCVLYALAGYTGITGGIDGWQGAFSGLVGTVVFSALSVRSGIRLYQLSRMSVPPARRPSTLPRPGSAAREPMERLARSESSLAELLDQLSTTSAPVPPLTVEQTRSTAAETASALRALASRIESVERARASAPAAERPALDSAIAGLREQLEDGVEEYGALVAAAGRTVAATDSGMPEAKDALTDATDRLAGLASALRELSSS</sequence>
<keyword evidence="2" id="KW-0812">Transmembrane</keyword>
<evidence type="ECO:0000313" key="3">
    <source>
        <dbReference type="EMBL" id="KHF43658.1"/>
    </source>
</evidence>
<dbReference type="OMA" id="AAWGWFA"/>
<dbReference type="EMBL" id="JRZE01000005">
    <property type="protein sequence ID" value="KHF43658.1"/>
    <property type="molecule type" value="Genomic_DNA"/>
</dbReference>
<protein>
    <submittedName>
        <fullName evidence="3">Uncharacterized protein</fullName>
    </submittedName>
</protein>
<feature type="transmembrane region" description="Helical" evidence="2">
    <location>
        <begin position="98"/>
        <end position="119"/>
    </location>
</feature>
<comment type="caution">
    <text evidence="3">The sequence shown here is derived from an EMBL/GenBank/DDBJ whole genome shotgun (WGS) entry which is preliminary data.</text>
</comment>
<evidence type="ECO:0000256" key="1">
    <source>
        <dbReference type="SAM" id="MobiDB-lite"/>
    </source>
</evidence>
<dbReference type="NCBIfam" id="NF047839">
    <property type="entry name" value="PspM_Rv2743c"/>
    <property type="match status" value="1"/>
</dbReference>
<organism evidence="3 4">
    <name type="scientific">Saccharomonospora viridis</name>
    <dbReference type="NCBI Taxonomy" id="1852"/>
    <lineage>
        <taxon>Bacteria</taxon>
        <taxon>Bacillati</taxon>
        <taxon>Actinomycetota</taxon>
        <taxon>Actinomycetes</taxon>
        <taxon>Pseudonocardiales</taxon>
        <taxon>Pseudonocardiaceae</taxon>
        <taxon>Saccharomonospora</taxon>
    </lineage>
</organism>
<reference evidence="3 4" key="1">
    <citation type="submission" date="2014-10" db="EMBL/GenBank/DDBJ databases">
        <title>Genome sequence of Micropolyspora internatus JCM3315.</title>
        <authorList>
            <person name="Shin S.-K."/>
            <person name="Yi H."/>
        </authorList>
    </citation>
    <scope>NUCLEOTIDE SEQUENCE [LARGE SCALE GENOMIC DNA]</scope>
    <source>
        <strain evidence="3 4">JCM 3315</strain>
    </source>
</reference>